<accession>A0A0V8QE18</accession>
<keyword evidence="6 7" id="KW-0560">Oxidoreductase</keyword>
<dbReference type="InterPro" id="IPR012259">
    <property type="entry name" value="DHFR"/>
</dbReference>
<dbReference type="CDD" id="cd00209">
    <property type="entry name" value="DHFR"/>
    <property type="match status" value="1"/>
</dbReference>
<organism evidence="9 10">
    <name type="scientific">Acetivibrio ethanolgignens</name>
    <dbReference type="NCBI Taxonomy" id="290052"/>
    <lineage>
        <taxon>Bacteria</taxon>
        <taxon>Bacillati</taxon>
        <taxon>Bacillota</taxon>
        <taxon>Clostridia</taxon>
        <taxon>Eubacteriales</taxon>
        <taxon>Oscillospiraceae</taxon>
        <taxon>Acetivibrio</taxon>
    </lineage>
</organism>
<keyword evidence="4 7" id="KW-0554">One-carbon metabolism</keyword>
<evidence type="ECO:0000313" key="9">
    <source>
        <dbReference type="EMBL" id="KSV58486.1"/>
    </source>
</evidence>
<evidence type="ECO:0000256" key="5">
    <source>
        <dbReference type="ARBA" id="ARBA00022857"/>
    </source>
</evidence>
<dbReference type="PROSITE" id="PS51330">
    <property type="entry name" value="DHFR_2"/>
    <property type="match status" value="1"/>
</dbReference>
<keyword evidence="5 7" id="KW-0521">NADP</keyword>
<dbReference type="GO" id="GO:0046655">
    <property type="term" value="P:folic acid metabolic process"/>
    <property type="evidence" value="ECO:0007669"/>
    <property type="project" value="TreeGrafter"/>
</dbReference>
<comment type="similarity">
    <text evidence="2 7">Belongs to the dihydrofolate reductase family.</text>
</comment>
<evidence type="ECO:0000256" key="6">
    <source>
        <dbReference type="ARBA" id="ARBA00023002"/>
    </source>
</evidence>
<feature type="domain" description="DHFR" evidence="8">
    <location>
        <begin position="1"/>
        <end position="160"/>
    </location>
</feature>
<dbReference type="EC" id="1.5.1.3" evidence="3 7"/>
<dbReference type="GO" id="GO:0050661">
    <property type="term" value="F:NADP binding"/>
    <property type="evidence" value="ECO:0007669"/>
    <property type="project" value="InterPro"/>
</dbReference>
<dbReference type="InterPro" id="IPR001796">
    <property type="entry name" value="DHFR_dom"/>
</dbReference>
<comment type="catalytic activity">
    <reaction evidence="7">
        <text>(6S)-5,6,7,8-tetrahydrofolate + NADP(+) = 7,8-dihydrofolate + NADPH + H(+)</text>
        <dbReference type="Rhea" id="RHEA:15009"/>
        <dbReference type="ChEBI" id="CHEBI:15378"/>
        <dbReference type="ChEBI" id="CHEBI:57451"/>
        <dbReference type="ChEBI" id="CHEBI:57453"/>
        <dbReference type="ChEBI" id="CHEBI:57783"/>
        <dbReference type="ChEBI" id="CHEBI:58349"/>
        <dbReference type="EC" id="1.5.1.3"/>
    </reaction>
</comment>
<keyword evidence="10" id="KW-1185">Reference proteome</keyword>
<evidence type="ECO:0000256" key="2">
    <source>
        <dbReference type="ARBA" id="ARBA00009539"/>
    </source>
</evidence>
<proteinExistence type="inferred from homology"/>
<dbReference type="PANTHER" id="PTHR48069">
    <property type="entry name" value="DIHYDROFOLATE REDUCTASE"/>
    <property type="match status" value="1"/>
</dbReference>
<dbReference type="GO" id="GO:0016301">
    <property type="term" value="F:kinase activity"/>
    <property type="evidence" value="ECO:0007669"/>
    <property type="project" value="UniProtKB-KW"/>
</dbReference>
<dbReference type="Pfam" id="PF00186">
    <property type="entry name" value="DHFR_1"/>
    <property type="match status" value="1"/>
</dbReference>
<keyword evidence="9" id="KW-0418">Kinase</keyword>
<dbReference type="InterPro" id="IPR024072">
    <property type="entry name" value="DHFR-like_dom_sf"/>
</dbReference>
<dbReference type="GO" id="GO:0046654">
    <property type="term" value="P:tetrahydrofolate biosynthetic process"/>
    <property type="evidence" value="ECO:0007669"/>
    <property type="project" value="UniProtKB-UniPathway"/>
</dbReference>
<dbReference type="GO" id="GO:0006730">
    <property type="term" value="P:one-carbon metabolic process"/>
    <property type="evidence" value="ECO:0007669"/>
    <property type="project" value="UniProtKB-KW"/>
</dbReference>
<dbReference type="GO" id="GO:0004146">
    <property type="term" value="F:dihydrofolate reductase activity"/>
    <property type="evidence" value="ECO:0007669"/>
    <property type="project" value="UniProtKB-EC"/>
</dbReference>
<reference evidence="9 10" key="1">
    <citation type="submission" date="2015-11" db="EMBL/GenBank/DDBJ databases">
        <title>Butyribacter intestini gen. nov., sp. nov., a butyric acid-producing bacterium of the family Lachnospiraceae isolated from the human faeces.</title>
        <authorList>
            <person name="Zou Y."/>
            <person name="Xue W."/>
            <person name="Luo G."/>
            <person name="Lv M."/>
        </authorList>
    </citation>
    <scope>NUCLEOTIDE SEQUENCE [LARGE SCALE GENOMIC DNA]</scope>
    <source>
        <strain evidence="9 10">ACET-33324</strain>
    </source>
</reference>
<sequence>MNLIVNVDKNWAIGHQNKLLVSIPADMRYFRELTTGKVIILGRKTLETFPGGKPLKNRTNIVITSKSCEIEDAVVVHSLEEALAETEKYPSEEVFVVGGASVYEQFLPYCDRAYVTRTDFSYQADTWFPNLDKLPDWELTGESEEQTYYDLEYYFCKYERKTS</sequence>
<dbReference type="Proteomes" id="UP000054874">
    <property type="component" value="Unassembled WGS sequence"/>
</dbReference>
<dbReference type="OrthoDB" id="9804315at2"/>
<dbReference type="GO" id="GO:0046452">
    <property type="term" value="P:dihydrofolate metabolic process"/>
    <property type="evidence" value="ECO:0007669"/>
    <property type="project" value="TreeGrafter"/>
</dbReference>
<evidence type="ECO:0000256" key="7">
    <source>
        <dbReference type="PIRNR" id="PIRNR000194"/>
    </source>
</evidence>
<comment type="function">
    <text evidence="7">Key enzyme in folate metabolism. Catalyzes an essential reaction for de novo glycine and purine synthesis, and for DNA precursor synthesis.</text>
</comment>
<dbReference type="RefSeq" id="WP_058353279.1">
    <property type="nucleotide sequence ID" value="NZ_CABMMD010000170.1"/>
</dbReference>
<dbReference type="AlphaFoldDB" id="A0A0V8QE18"/>
<dbReference type="PANTHER" id="PTHR48069:SF3">
    <property type="entry name" value="DIHYDROFOLATE REDUCTASE"/>
    <property type="match status" value="1"/>
</dbReference>
<comment type="pathway">
    <text evidence="1 7">Cofactor biosynthesis; tetrahydrofolate biosynthesis; 5,6,7,8-tetrahydrofolate from 7,8-dihydrofolate: step 1/1.</text>
</comment>
<dbReference type="PRINTS" id="PR00070">
    <property type="entry name" value="DHFR"/>
</dbReference>
<evidence type="ECO:0000256" key="4">
    <source>
        <dbReference type="ARBA" id="ARBA00022563"/>
    </source>
</evidence>
<evidence type="ECO:0000256" key="3">
    <source>
        <dbReference type="ARBA" id="ARBA00012856"/>
    </source>
</evidence>
<evidence type="ECO:0000259" key="8">
    <source>
        <dbReference type="PROSITE" id="PS51330"/>
    </source>
</evidence>
<keyword evidence="9" id="KW-0808">Transferase</keyword>
<dbReference type="UniPathway" id="UPA00077">
    <property type="reaction ID" value="UER00158"/>
</dbReference>
<comment type="caution">
    <text evidence="9">The sequence shown here is derived from an EMBL/GenBank/DDBJ whole genome shotgun (WGS) entry which is preliminary data.</text>
</comment>
<dbReference type="EMBL" id="LNAM01000170">
    <property type="protein sequence ID" value="KSV58486.1"/>
    <property type="molecule type" value="Genomic_DNA"/>
</dbReference>
<dbReference type="PIRSF" id="PIRSF000194">
    <property type="entry name" value="DHFR"/>
    <property type="match status" value="1"/>
</dbReference>
<gene>
    <name evidence="9" type="ORF">ASU35_12755</name>
</gene>
<protein>
    <recommendedName>
        <fullName evidence="3 7">Dihydrofolate reductase</fullName>
        <ecNumber evidence="3 7">1.5.1.3</ecNumber>
    </recommendedName>
</protein>
<dbReference type="STRING" id="290052.ASU35_12755"/>
<evidence type="ECO:0000256" key="1">
    <source>
        <dbReference type="ARBA" id="ARBA00004903"/>
    </source>
</evidence>
<name>A0A0V8QE18_9FIRM</name>
<dbReference type="Gene3D" id="3.40.430.10">
    <property type="entry name" value="Dihydrofolate Reductase, subunit A"/>
    <property type="match status" value="1"/>
</dbReference>
<dbReference type="SUPFAM" id="SSF53597">
    <property type="entry name" value="Dihydrofolate reductase-like"/>
    <property type="match status" value="1"/>
</dbReference>
<evidence type="ECO:0000313" key="10">
    <source>
        <dbReference type="Proteomes" id="UP000054874"/>
    </source>
</evidence>